<gene>
    <name evidence="4" type="ORF">Cgig2_030567</name>
</gene>
<sequence length="340" mass="38072">MNHRNDYPPYFPRPTTHASYVADGNTNPYPPGQLEFDSRSSNRQGYGSGYGEVNASPSSENRELGLDHWPSTLQGYGNRNRFLSPGNRSFGLDHRRSSFQDHNAGIGAPTPYGLFEERLAVRPSSHTGIPTNPPPVPRIPPQVIVIGSHINGTSPRFPFSHTLTSRLSLNQEMINTHTLSGTENESKLTRDEQEQVLKKLKKEVYNPTPAKMMLSRRVSLYYRDLNHDPNNAQEMMDSKNKKKSDEGKRCAVCLEDFGAGEEVMLTPCDHMFHEDCIVPWVQSHGQCPVCRSVFCERIKENGSGNGNRAVALPAGHGLFEDELLSLIQTVNEVFRGEPRI</sequence>
<dbReference type="PANTHER" id="PTHR22765">
    <property type="entry name" value="RING FINGER AND PROTEASE ASSOCIATED DOMAIN-CONTAINING"/>
    <property type="match status" value="1"/>
</dbReference>
<dbReference type="PROSITE" id="PS50089">
    <property type="entry name" value="ZF_RING_2"/>
    <property type="match status" value="1"/>
</dbReference>
<proteinExistence type="predicted"/>
<dbReference type="InterPro" id="IPR013083">
    <property type="entry name" value="Znf_RING/FYVE/PHD"/>
</dbReference>
<dbReference type="EMBL" id="JAKOGI010003121">
    <property type="protein sequence ID" value="KAJ8420816.1"/>
    <property type="molecule type" value="Genomic_DNA"/>
</dbReference>
<keyword evidence="1" id="KW-0479">Metal-binding</keyword>
<evidence type="ECO:0000313" key="4">
    <source>
        <dbReference type="EMBL" id="KAJ8420816.1"/>
    </source>
</evidence>
<dbReference type="FunFam" id="3.30.40.10:FF:000468">
    <property type="entry name" value="RING/U-box superfamily protein"/>
    <property type="match status" value="1"/>
</dbReference>
<dbReference type="GO" id="GO:0008270">
    <property type="term" value="F:zinc ion binding"/>
    <property type="evidence" value="ECO:0007669"/>
    <property type="project" value="UniProtKB-KW"/>
</dbReference>
<dbReference type="Proteomes" id="UP001153076">
    <property type="component" value="Unassembled WGS sequence"/>
</dbReference>
<dbReference type="Pfam" id="PF13639">
    <property type="entry name" value="zf-RING_2"/>
    <property type="match status" value="1"/>
</dbReference>
<feature type="domain" description="RING-type" evidence="3">
    <location>
        <begin position="250"/>
        <end position="291"/>
    </location>
</feature>
<evidence type="ECO:0000256" key="1">
    <source>
        <dbReference type="PROSITE-ProRule" id="PRU00175"/>
    </source>
</evidence>
<dbReference type="InterPro" id="IPR001841">
    <property type="entry name" value="Znf_RING"/>
</dbReference>
<reference evidence="4" key="1">
    <citation type="submission" date="2022-04" db="EMBL/GenBank/DDBJ databases">
        <title>Carnegiea gigantea Genome sequencing and assembly v2.</title>
        <authorList>
            <person name="Copetti D."/>
            <person name="Sanderson M.J."/>
            <person name="Burquez A."/>
            <person name="Wojciechowski M.F."/>
        </authorList>
    </citation>
    <scope>NUCLEOTIDE SEQUENCE</scope>
    <source>
        <strain evidence="4">SGP5-SGP5p</strain>
        <tissue evidence="4">Aerial part</tissue>
    </source>
</reference>
<organism evidence="4 5">
    <name type="scientific">Carnegiea gigantea</name>
    <dbReference type="NCBI Taxonomy" id="171969"/>
    <lineage>
        <taxon>Eukaryota</taxon>
        <taxon>Viridiplantae</taxon>
        <taxon>Streptophyta</taxon>
        <taxon>Embryophyta</taxon>
        <taxon>Tracheophyta</taxon>
        <taxon>Spermatophyta</taxon>
        <taxon>Magnoliopsida</taxon>
        <taxon>eudicotyledons</taxon>
        <taxon>Gunneridae</taxon>
        <taxon>Pentapetalae</taxon>
        <taxon>Caryophyllales</taxon>
        <taxon>Cactineae</taxon>
        <taxon>Cactaceae</taxon>
        <taxon>Cactoideae</taxon>
        <taxon>Echinocereeae</taxon>
        <taxon>Carnegiea</taxon>
    </lineage>
</organism>
<feature type="region of interest" description="Disordered" evidence="2">
    <location>
        <begin position="1"/>
        <end position="63"/>
    </location>
</feature>
<dbReference type="OrthoDB" id="8062037at2759"/>
<dbReference type="InterPro" id="IPR051826">
    <property type="entry name" value="E3_ubiquitin-ligase_domain"/>
</dbReference>
<dbReference type="SUPFAM" id="SSF57850">
    <property type="entry name" value="RING/U-box"/>
    <property type="match status" value="1"/>
</dbReference>
<dbReference type="GO" id="GO:0006511">
    <property type="term" value="P:ubiquitin-dependent protein catabolic process"/>
    <property type="evidence" value="ECO:0007669"/>
    <property type="project" value="TreeGrafter"/>
</dbReference>
<dbReference type="Gene3D" id="3.30.40.10">
    <property type="entry name" value="Zinc/RING finger domain, C3HC4 (zinc finger)"/>
    <property type="match status" value="1"/>
</dbReference>
<protein>
    <recommendedName>
        <fullName evidence="3">RING-type domain-containing protein</fullName>
    </recommendedName>
</protein>
<evidence type="ECO:0000256" key="2">
    <source>
        <dbReference type="SAM" id="MobiDB-lite"/>
    </source>
</evidence>
<keyword evidence="5" id="KW-1185">Reference proteome</keyword>
<dbReference type="GO" id="GO:0061630">
    <property type="term" value="F:ubiquitin protein ligase activity"/>
    <property type="evidence" value="ECO:0007669"/>
    <property type="project" value="TreeGrafter"/>
</dbReference>
<evidence type="ECO:0000313" key="5">
    <source>
        <dbReference type="Proteomes" id="UP001153076"/>
    </source>
</evidence>
<dbReference type="SMART" id="SM00184">
    <property type="entry name" value="RING"/>
    <property type="match status" value="1"/>
</dbReference>
<keyword evidence="1" id="KW-0862">Zinc</keyword>
<accession>A0A9Q1JHU6</accession>
<name>A0A9Q1JHU6_9CARY</name>
<comment type="caution">
    <text evidence="4">The sequence shown here is derived from an EMBL/GenBank/DDBJ whole genome shotgun (WGS) entry which is preliminary data.</text>
</comment>
<evidence type="ECO:0000259" key="3">
    <source>
        <dbReference type="PROSITE" id="PS50089"/>
    </source>
</evidence>
<dbReference type="AlphaFoldDB" id="A0A9Q1JHU6"/>
<keyword evidence="1" id="KW-0863">Zinc-finger</keyword>
<dbReference type="PANTHER" id="PTHR22765:SF272">
    <property type="entry name" value="E3 UBIQUITIN-PROTEIN LIGASE PRAJA-2"/>
    <property type="match status" value="1"/>
</dbReference>